<dbReference type="Proteomes" id="UP000316659">
    <property type="component" value="Unassembled WGS sequence"/>
</dbReference>
<dbReference type="CDD" id="cd02440">
    <property type="entry name" value="AdoMet_MTases"/>
    <property type="match status" value="1"/>
</dbReference>
<gene>
    <name evidence="3" type="ORF">CCE02nite_22760</name>
</gene>
<dbReference type="InterPro" id="IPR013216">
    <property type="entry name" value="Methyltransf_11"/>
</dbReference>
<sequence length="286" mass="30987">MPAAVPETPDTSARAADVPVPARDASFEEHVAWARAVPVVGFDLSPVAERVVEDPLPWDYAALARELVGSGRGPVLDLGTGGGELLSTLGPLPAGSAATEGWAPNLPVARRRLEPLGVDVRPVEGDEEQLLPFFDGQFAVVLDRHEEFDPDEVLRVLEPGGVFLTQQVDTRDGLRLNTALGTELPWDPDSVTLEAAVEVLRDAGFVVDVAREHEGLRRFRDLSSVLWYLKLIAWQVPDLASLSPEAVARYEAPLRALHLHLAAGHEFVDEAPRFLVVARKPFGVSA</sequence>
<dbReference type="InterPro" id="IPR029063">
    <property type="entry name" value="SAM-dependent_MTases_sf"/>
</dbReference>
<dbReference type="AlphaFoldDB" id="A0A4Y4DZZ2"/>
<accession>A0A4Y4DZZ2</accession>
<name>A0A4Y4DZZ2_CELCE</name>
<feature type="domain" description="Methyltransferase type 11" evidence="2">
    <location>
        <begin position="76"/>
        <end position="164"/>
    </location>
</feature>
<dbReference type="RefSeq" id="WP_170227295.1">
    <property type="nucleotide sequence ID" value="NZ_BJNZ01000013.1"/>
</dbReference>
<dbReference type="PANTHER" id="PTHR43460:SF1">
    <property type="entry name" value="METHYLTRANSFERASE TYPE 11 DOMAIN-CONTAINING PROTEIN"/>
    <property type="match status" value="1"/>
</dbReference>
<evidence type="ECO:0000313" key="4">
    <source>
        <dbReference type="Proteomes" id="UP000316659"/>
    </source>
</evidence>
<keyword evidence="3" id="KW-0489">Methyltransferase</keyword>
<reference evidence="3 4" key="1">
    <citation type="submission" date="2019-06" db="EMBL/GenBank/DDBJ databases">
        <title>Whole genome shotgun sequence of Cellulosimicrobium cellulans NBRC 15516.</title>
        <authorList>
            <person name="Hosoyama A."/>
            <person name="Uohara A."/>
            <person name="Ohji S."/>
            <person name="Ichikawa N."/>
        </authorList>
    </citation>
    <scope>NUCLEOTIDE SEQUENCE [LARGE SCALE GENOMIC DNA]</scope>
    <source>
        <strain evidence="3 4">NBRC 15516</strain>
    </source>
</reference>
<organism evidence="3 4">
    <name type="scientific">Cellulosimicrobium cellulans</name>
    <name type="common">Arthrobacter luteus</name>
    <dbReference type="NCBI Taxonomy" id="1710"/>
    <lineage>
        <taxon>Bacteria</taxon>
        <taxon>Bacillati</taxon>
        <taxon>Actinomycetota</taxon>
        <taxon>Actinomycetes</taxon>
        <taxon>Micrococcales</taxon>
        <taxon>Promicromonosporaceae</taxon>
        <taxon>Cellulosimicrobium</taxon>
    </lineage>
</organism>
<feature type="region of interest" description="Disordered" evidence="1">
    <location>
        <begin position="1"/>
        <end position="20"/>
    </location>
</feature>
<dbReference type="SUPFAM" id="SSF53335">
    <property type="entry name" value="S-adenosyl-L-methionine-dependent methyltransferases"/>
    <property type="match status" value="1"/>
</dbReference>
<evidence type="ECO:0000313" key="3">
    <source>
        <dbReference type="EMBL" id="GED10277.1"/>
    </source>
</evidence>
<protein>
    <submittedName>
        <fullName evidence="3">Methyltransferase</fullName>
    </submittedName>
</protein>
<dbReference type="InterPro" id="IPR052939">
    <property type="entry name" value="23S_rRNA_MeTrnsfrase_RlmA"/>
</dbReference>
<dbReference type="GO" id="GO:0032259">
    <property type="term" value="P:methylation"/>
    <property type="evidence" value="ECO:0007669"/>
    <property type="project" value="UniProtKB-KW"/>
</dbReference>
<evidence type="ECO:0000256" key="1">
    <source>
        <dbReference type="SAM" id="MobiDB-lite"/>
    </source>
</evidence>
<dbReference type="Gene3D" id="3.40.50.150">
    <property type="entry name" value="Vaccinia Virus protein VP39"/>
    <property type="match status" value="1"/>
</dbReference>
<dbReference type="GO" id="GO:0008757">
    <property type="term" value="F:S-adenosylmethionine-dependent methyltransferase activity"/>
    <property type="evidence" value="ECO:0007669"/>
    <property type="project" value="InterPro"/>
</dbReference>
<dbReference type="PANTHER" id="PTHR43460">
    <property type="entry name" value="METHYLTRANSFERASE"/>
    <property type="match status" value="1"/>
</dbReference>
<evidence type="ECO:0000259" key="2">
    <source>
        <dbReference type="Pfam" id="PF08241"/>
    </source>
</evidence>
<dbReference type="Pfam" id="PF08241">
    <property type="entry name" value="Methyltransf_11"/>
    <property type="match status" value="1"/>
</dbReference>
<dbReference type="EMBL" id="BJNZ01000013">
    <property type="protein sequence ID" value="GED10277.1"/>
    <property type="molecule type" value="Genomic_DNA"/>
</dbReference>
<keyword evidence="3" id="KW-0808">Transferase</keyword>
<proteinExistence type="predicted"/>
<comment type="caution">
    <text evidence="3">The sequence shown here is derived from an EMBL/GenBank/DDBJ whole genome shotgun (WGS) entry which is preliminary data.</text>
</comment>